<dbReference type="RefSeq" id="WP_232570239.1">
    <property type="nucleotide sequence ID" value="NZ_CP089466.1"/>
</dbReference>
<comment type="caution">
    <text evidence="1">The sequence shown here is derived from an EMBL/GenBank/DDBJ whole genome shotgun (WGS) entry which is preliminary data.</text>
</comment>
<organism evidence="1 2">
    <name type="scientific">Halobacterium litoreum</name>
    <dbReference type="NCBI Taxonomy" id="2039234"/>
    <lineage>
        <taxon>Archaea</taxon>
        <taxon>Methanobacteriati</taxon>
        <taxon>Methanobacteriota</taxon>
        <taxon>Stenosarchaea group</taxon>
        <taxon>Halobacteria</taxon>
        <taxon>Halobacteriales</taxon>
        <taxon>Halobacteriaceae</taxon>
        <taxon>Halobacterium</taxon>
    </lineage>
</organism>
<dbReference type="EMBL" id="JBHRWN010000002">
    <property type="protein sequence ID" value="MFC3478518.1"/>
    <property type="molecule type" value="Genomic_DNA"/>
</dbReference>
<keyword evidence="2" id="KW-1185">Reference proteome</keyword>
<dbReference type="AlphaFoldDB" id="A0ABD5NGT5"/>
<protein>
    <submittedName>
        <fullName evidence="1">Rubrerythrin family protein</fullName>
    </submittedName>
</protein>
<accession>A0ABD5NGT5</accession>
<reference evidence="1 2" key="1">
    <citation type="journal article" date="2019" name="Int. J. Syst. Evol. Microbiol.">
        <title>The Global Catalogue of Microorganisms (GCM) 10K type strain sequencing project: providing services to taxonomists for standard genome sequencing and annotation.</title>
        <authorList>
            <consortium name="The Broad Institute Genomics Platform"/>
            <consortium name="The Broad Institute Genome Sequencing Center for Infectious Disease"/>
            <person name="Wu L."/>
            <person name="Ma J."/>
        </authorList>
    </citation>
    <scope>NUCLEOTIDE SEQUENCE [LARGE SCALE GENOMIC DNA]</scope>
    <source>
        <strain evidence="1 2">CGMCC 1.12562</strain>
    </source>
</reference>
<proteinExistence type="predicted"/>
<dbReference type="SUPFAM" id="SSF47240">
    <property type="entry name" value="Ferritin-like"/>
    <property type="match status" value="1"/>
</dbReference>
<name>A0ABD5NGT5_9EURY</name>
<sequence>MDAADFRAAAEAAKQTELDRLGSSKRLVAVTGADLSTDTVLERAAASEAAASEVFAGWAGDSDGDAADAFEDWAATEREHYERVRDELGEDVAAEPGAVHDFLREQTDPISRAGATVGRGLVAERTLTQFVGYFVNDADEPRADLFRELKADTSEDTERAIELLDRVCESESDWERAEAAALGAIDAAYEEYVDALESMGVDAKSVC</sequence>
<dbReference type="GeneID" id="69118472"/>
<evidence type="ECO:0000313" key="2">
    <source>
        <dbReference type="Proteomes" id="UP001595660"/>
    </source>
</evidence>
<evidence type="ECO:0000313" key="1">
    <source>
        <dbReference type="EMBL" id="MFC3478518.1"/>
    </source>
</evidence>
<dbReference type="InterPro" id="IPR009078">
    <property type="entry name" value="Ferritin-like_SF"/>
</dbReference>
<gene>
    <name evidence="1" type="ORF">ACFOKC_12375</name>
</gene>
<dbReference type="Proteomes" id="UP001595660">
    <property type="component" value="Unassembled WGS sequence"/>
</dbReference>